<dbReference type="OMA" id="FWFFRMR"/>
<dbReference type="Pfam" id="PF11970">
    <property type="entry name" value="GPR_Gpa2_C"/>
    <property type="match status" value="1"/>
</dbReference>
<evidence type="ECO:0000256" key="4">
    <source>
        <dbReference type="ARBA" id="ARBA00023136"/>
    </source>
</evidence>
<dbReference type="FunCoup" id="A0A1Y2LPU9">
    <property type="interactions" value="120"/>
</dbReference>
<sequence length="571" mass="63535">MADEDTANEYGYGAAYFVCSTASLLASIVCMYWFCRMAKRFRHRLIIILIYGDLMRGIWFFVFTVMAVTRGTVATKATLCQLSGFLVQYGTETSDYAVLVMALHSAIQVFYPSTLVSSDGLYPVRRYVYVLAFALPILMAGLAFVNPDYAYVSQGSFCALPIRPFWYRLAFTWVPRYIIIVVIIGIAIAIYIHVGFMFRGFSNTDSSFVSFKPFDDSNTTQTNTQDEAKMEDITFELNNMQSRPQLKRRLSSVGSDMPRRASAPQATSPPSSHMPQRVTCENGKGSRSLPGSSLNLARSHLDIARPALLSIPSGQSFIDPISPLGGPCFETGNSDNDKSASIPSPPTQVPTPPVQSGGQIGQAKRRQRIHRQLRLMFIYPLAYTLMWLIPFAMHCMNYRDEYAHHPVEALRVGASLCISLMGFVDALIFSLRERPWRGIESSDGTFWGSFVFYRRSSRDDIEQDGRQIRGSFSGSGRGRGSQSYRTSASGDGARAAAELARMRLNMEREERLGAFRSRVRGRGEGARGDGEKPRAGLNVGDGKEGQVYDDNGLEDDTASTEYNRSRKRGAT</sequence>
<dbReference type="PANTHER" id="PTHR23112">
    <property type="entry name" value="G PROTEIN-COUPLED RECEPTOR 157-RELATED"/>
    <property type="match status" value="1"/>
</dbReference>
<keyword evidence="2 6" id="KW-0812">Transmembrane</keyword>
<keyword evidence="4 6" id="KW-0472">Membrane</keyword>
<feature type="transmembrane region" description="Helical" evidence="6">
    <location>
        <begin position="165"/>
        <end position="192"/>
    </location>
</feature>
<feature type="transmembrane region" description="Helical" evidence="6">
    <location>
        <begin position="96"/>
        <end position="115"/>
    </location>
</feature>
<feature type="compositionally biased region" description="Low complexity" evidence="5">
    <location>
        <begin position="480"/>
        <end position="492"/>
    </location>
</feature>
<feature type="region of interest" description="Disordered" evidence="5">
    <location>
        <begin position="515"/>
        <end position="571"/>
    </location>
</feature>
<evidence type="ECO:0000256" key="6">
    <source>
        <dbReference type="SAM" id="Phobius"/>
    </source>
</evidence>
<accession>A0A1Y2LPU9</accession>
<evidence type="ECO:0000256" key="3">
    <source>
        <dbReference type="ARBA" id="ARBA00022989"/>
    </source>
</evidence>
<feature type="region of interest" description="Disordered" evidence="5">
    <location>
        <begin position="464"/>
        <end position="492"/>
    </location>
</feature>
<comment type="subcellular location">
    <subcellularLocation>
        <location evidence="1">Membrane</location>
        <topology evidence="1">Multi-pass membrane protein</topology>
    </subcellularLocation>
</comment>
<reference evidence="9 10" key="1">
    <citation type="journal article" date="2017" name="Genome Announc.">
        <title>Genome sequence of the saprophytic ascomycete Epicoccum nigrum ICMP 19927 strain isolated from New Zealand.</title>
        <authorList>
            <person name="Fokin M."/>
            <person name="Fleetwood D."/>
            <person name="Weir B.S."/>
            <person name="Villas-Boas S.G."/>
        </authorList>
    </citation>
    <scope>NUCLEOTIDE SEQUENCE [LARGE SCALE GENOMIC DNA]</scope>
    <source>
        <strain evidence="9 10">ICMP 19927</strain>
    </source>
</reference>
<gene>
    <name evidence="9" type="ORF">B5807_09359</name>
</gene>
<dbReference type="InterPro" id="IPR023041">
    <property type="entry name" value="Glucose_rcpt_Git3-like_N"/>
</dbReference>
<feature type="compositionally biased region" description="Basic and acidic residues" evidence="5">
    <location>
        <begin position="521"/>
        <end position="534"/>
    </location>
</feature>
<dbReference type="PANTHER" id="PTHR23112:SF37">
    <property type="entry name" value="G PROTEIN-COUPLED RECEPTOR GPR1"/>
    <property type="match status" value="1"/>
</dbReference>
<feature type="domain" description="Glucose receptor Git3-like N-terminal" evidence="7">
    <location>
        <begin position="17"/>
        <end position="197"/>
    </location>
</feature>
<dbReference type="GO" id="GO:0005886">
    <property type="term" value="C:plasma membrane"/>
    <property type="evidence" value="ECO:0007669"/>
    <property type="project" value="TreeGrafter"/>
</dbReference>
<dbReference type="EMBL" id="KZ107855">
    <property type="protein sequence ID" value="OSS44928.1"/>
    <property type="molecule type" value="Genomic_DNA"/>
</dbReference>
<dbReference type="Pfam" id="PF11710">
    <property type="entry name" value="Git3"/>
    <property type="match status" value="1"/>
</dbReference>
<evidence type="ECO:0000313" key="9">
    <source>
        <dbReference type="EMBL" id="OSS44928.1"/>
    </source>
</evidence>
<feature type="domain" description="G protein-coupled receptor GPR1/2/3 C-terminal" evidence="8">
    <location>
        <begin position="364"/>
        <end position="437"/>
    </location>
</feature>
<dbReference type="Proteomes" id="UP000193240">
    <property type="component" value="Unassembled WGS sequence"/>
</dbReference>
<feature type="region of interest" description="Disordered" evidence="5">
    <location>
        <begin position="245"/>
        <end position="293"/>
    </location>
</feature>
<dbReference type="Gene3D" id="1.20.1070.10">
    <property type="entry name" value="Rhodopsin 7-helix transmembrane proteins"/>
    <property type="match status" value="1"/>
</dbReference>
<keyword evidence="10" id="KW-1185">Reference proteome</keyword>
<feature type="transmembrane region" description="Helical" evidence="6">
    <location>
        <begin position="373"/>
        <end position="392"/>
    </location>
</feature>
<feature type="region of interest" description="Disordered" evidence="5">
    <location>
        <begin position="326"/>
        <end position="363"/>
    </location>
</feature>
<dbReference type="AlphaFoldDB" id="A0A1Y2LPU9"/>
<feature type="compositionally biased region" description="Low complexity" evidence="5">
    <location>
        <begin position="260"/>
        <end position="271"/>
    </location>
</feature>
<protein>
    <recommendedName>
        <fullName evidence="11">G-protein coupled receptors family 1 profile domain-containing protein</fullName>
    </recommendedName>
</protein>
<evidence type="ECO:0000256" key="5">
    <source>
        <dbReference type="SAM" id="MobiDB-lite"/>
    </source>
</evidence>
<organism evidence="9 10">
    <name type="scientific">Epicoccum nigrum</name>
    <name type="common">Soil fungus</name>
    <name type="synonym">Epicoccum purpurascens</name>
    <dbReference type="NCBI Taxonomy" id="105696"/>
    <lineage>
        <taxon>Eukaryota</taxon>
        <taxon>Fungi</taxon>
        <taxon>Dikarya</taxon>
        <taxon>Ascomycota</taxon>
        <taxon>Pezizomycotina</taxon>
        <taxon>Dothideomycetes</taxon>
        <taxon>Pleosporomycetidae</taxon>
        <taxon>Pleosporales</taxon>
        <taxon>Pleosporineae</taxon>
        <taxon>Didymellaceae</taxon>
        <taxon>Epicoccum</taxon>
    </lineage>
</organism>
<dbReference type="STRING" id="105696.A0A1Y2LPU9"/>
<feature type="compositionally biased region" description="Polar residues" evidence="5">
    <location>
        <begin position="331"/>
        <end position="342"/>
    </location>
</feature>
<feature type="compositionally biased region" description="Pro residues" evidence="5">
    <location>
        <begin position="343"/>
        <end position="353"/>
    </location>
</feature>
<dbReference type="InParanoid" id="A0A1Y2LPU9"/>
<evidence type="ECO:0000313" key="10">
    <source>
        <dbReference type="Proteomes" id="UP000193240"/>
    </source>
</evidence>
<name>A0A1Y2LPU9_EPING</name>
<dbReference type="InterPro" id="IPR022596">
    <property type="entry name" value="GPR1/2/3_C"/>
</dbReference>
<evidence type="ECO:0000256" key="1">
    <source>
        <dbReference type="ARBA" id="ARBA00004141"/>
    </source>
</evidence>
<dbReference type="SUPFAM" id="SSF81321">
    <property type="entry name" value="Family A G protein-coupled receptor-like"/>
    <property type="match status" value="1"/>
</dbReference>
<feature type="transmembrane region" description="Helical" evidence="6">
    <location>
        <begin position="127"/>
        <end position="145"/>
    </location>
</feature>
<evidence type="ECO:0008006" key="11">
    <source>
        <dbReference type="Google" id="ProtNLM"/>
    </source>
</evidence>
<evidence type="ECO:0000256" key="2">
    <source>
        <dbReference type="ARBA" id="ARBA00022692"/>
    </source>
</evidence>
<evidence type="ECO:0000259" key="8">
    <source>
        <dbReference type="Pfam" id="PF11970"/>
    </source>
</evidence>
<proteinExistence type="predicted"/>
<feature type="transmembrane region" description="Helical" evidence="6">
    <location>
        <begin position="12"/>
        <end position="34"/>
    </location>
</feature>
<feature type="transmembrane region" description="Helical" evidence="6">
    <location>
        <begin position="412"/>
        <end position="431"/>
    </location>
</feature>
<dbReference type="GO" id="GO:0007189">
    <property type="term" value="P:adenylate cyclase-activating G protein-coupled receptor signaling pathway"/>
    <property type="evidence" value="ECO:0007669"/>
    <property type="project" value="TreeGrafter"/>
</dbReference>
<dbReference type="GO" id="GO:0004930">
    <property type="term" value="F:G protein-coupled receptor activity"/>
    <property type="evidence" value="ECO:0007669"/>
    <property type="project" value="TreeGrafter"/>
</dbReference>
<evidence type="ECO:0000259" key="7">
    <source>
        <dbReference type="Pfam" id="PF11710"/>
    </source>
</evidence>
<feature type="transmembrane region" description="Helical" evidence="6">
    <location>
        <begin position="46"/>
        <end position="68"/>
    </location>
</feature>
<keyword evidence="3 6" id="KW-1133">Transmembrane helix</keyword>